<dbReference type="Pfam" id="PF00439">
    <property type="entry name" value="Bromodomain"/>
    <property type="match status" value="1"/>
</dbReference>
<evidence type="ECO:0000256" key="3">
    <source>
        <dbReference type="SAM" id="MobiDB-lite"/>
    </source>
</evidence>
<dbReference type="InterPro" id="IPR001487">
    <property type="entry name" value="Bromodomain"/>
</dbReference>
<dbReference type="EMBL" id="CM000880">
    <property type="protein sequence ID" value="PNT77476.1"/>
    <property type="molecule type" value="Genomic_DNA"/>
</dbReference>
<dbReference type="OMA" id="CATTDIN"/>
<evidence type="ECO:0000256" key="2">
    <source>
        <dbReference type="PROSITE-ProRule" id="PRU00035"/>
    </source>
</evidence>
<gene>
    <name evidence="6" type="primary">LOC100840589</name>
    <name evidence="5" type="ORF">BRADI_1g63422v3</name>
</gene>
<dbReference type="SUPFAM" id="SSF47370">
    <property type="entry name" value="Bromodomain"/>
    <property type="match status" value="1"/>
</dbReference>
<evidence type="ECO:0000313" key="7">
    <source>
        <dbReference type="Proteomes" id="UP000008810"/>
    </source>
</evidence>
<feature type="compositionally biased region" description="Low complexity" evidence="3">
    <location>
        <begin position="387"/>
        <end position="399"/>
    </location>
</feature>
<dbReference type="Gramene" id="PNT77476">
    <property type="protein sequence ID" value="PNT77476"/>
    <property type="gene ID" value="BRADI_1g63422v3"/>
</dbReference>
<keyword evidence="1 2" id="KW-0103">Bromodomain</keyword>
<dbReference type="EnsemblPlants" id="PNT77476">
    <property type="protein sequence ID" value="PNT77476"/>
    <property type="gene ID" value="BRADI_1g63422v3"/>
</dbReference>
<dbReference type="GeneID" id="100840589"/>
<feature type="compositionally biased region" description="Basic and acidic residues" evidence="3">
    <location>
        <begin position="272"/>
        <end position="285"/>
    </location>
</feature>
<evidence type="ECO:0000313" key="6">
    <source>
        <dbReference type="EnsemblPlants" id="PNT77476"/>
    </source>
</evidence>
<name>I1H5V2_BRADI</name>
<dbReference type="AlphaFoldDB" id="I1H5V2"/>
<feature type="region of interest" description="Disordered" evidence="3">
    <location>
        <begin position="476"/>
        <end position="569"/>
    </location>
</feature>
<feature type="region of interest" description="Disordered" evidence="3">
    <location>
        <begin position="214"/>
        <end position="311"/>
    </location>
</feature>
<feature type="compositionally biased region" description="Basic residues" evidence="3">
    <location>
        <begin position="1"/>
        <end position="11"/>
    </location>
</feature>
<feature type="region of interest" description="Disordered" evidence="3">
    <location>
        <begin position="424"/>
        <end position="445"/>
    </location>
</feature>
<dbReference type="InterPro" id="IPR051831">
    <property type="entry name" value="Bromodomain_contain_prot"/>
</dbReference>
<reference evidence="5" key="2">
    <citation type="submission" date="2017-06" db="EMBL/GenBank/DDBJ databases">
        <title>WGS assembly of Brachypodium distachyon.</title>
        <authorList>
            <consortium name="The International Brachypodium Initiative"/>
            <person name="Lucas S."/>
            <person name="Harmon-Smith M."/>
            <person name="Lail K."/>
            <person name="Tice H."/>
            <person name="Grimwood J."/>
            <person name="Bruce D."/>
            <person name="Barry K."/>
            <person name="Shu S."/>
            <person name="Lindquist E."/>
            <person name="Wang M."/>
            <person name="Pitluck S."/>
            <person name="Vogel J.P."/>
            <person name="Garvin D.F."/>
            <person name="Mockler T.C."/>
            <person name="Schmutz J."/>
            <person name="Rokhsar D."/>
            <person name="Bevan M.W."/>
        </authorList>
    </citation>
    <scope>NUCLEOTIDE SEQUENCE</scope>
    <source>
        <strain evidence="5">Bd21</strain>
    </source>
</reference>
<keyword evidence="7" id="KW-1185">Reference proteome</keyword>
<feature type="region of interest" description="Disordered" evidence="3">
    <location>
        <begin position="379"/>
        <end position="399"/>
    </location>
</feature>
<accession>I1H5V2</accession>
<reference evidence="6" key="3">
    <citation type="submission" date="2018-08" db="UniProtKB">
        <authorList>
            <consortium name="EnsemblPlants"/>
        </authorList>
    </citation>
    <scope>IDENTIFICATION</scope>
    <source>
        <strain evidence="6">cv. Bd21</strain>
    </source>
</reference>
<proteinExistence type="predicted"/>
<dbReference type="Proteomes" id="UP000008810">
    <property type="component" value="Chromosome 1"/>
</dbReference>
<dbReference type="PANTHER" id="PTHR22881:SF26">
    <property type="entry name" value="BROMODOMAIN CONTAINING PROTEIN, EXPRESSED"/>
    <property type="match status" value="1"/>
</dbReference>
<dbReference type="SMART" id="SM00297">
    <property type="entry name" value="BROMO"/>
    <property type="match status" value="1"/>
</dbReference>
<dbReference type="eggNOG" id="KOG0955">
    <property type="taxonomic scope" value="Eukaryota"/>
</dbReference>
<dbReference type="PANTHER" id="PTHR22881">
    <property type="entry name" value="BROMODOMAIN CONTAINING PROTEIN"/>
    <property type="match status" value="1"/>
</dbReference>
<dbReference type="KEGG" id="bdi:100840589"/>
<organism evidence="5">
    <name type="scientific">Brachypodium distachyon</name>
    <name type="common">Purple false brome</name>
    <name type="synonym">Trachynia distachya</name>
    <dbReference type="NCBI Taxonomy" id="15368"/>
    <lineage>
        <taxon>Eukaryota</taxon>
        <taxon>Viridiplantae</taxon>
        <taxon>Streptophyta</taxon>
        <taxon>Embryophyta</taxon>
        <taxon>Tracheophyta</taxon>
        <taxon>Spermatophyta</taxon>
        <taxon>Magnoliopsida</taxon>
        <taxon>Liliopsida</taxon>
        <taxon>Poales</taxon>
        <taxon>Poaceae</taxon>
        <taxon>BOP clade</taxon>
        <taxon>Pooideae</taxon>
        <taxon>Stipodae</taxon>
        <taxon>Brachypodieae</taxon>
        <taxon>Brachypodium</taxon>
    </lineage>
</organism>
<dbReference type="PROSITE" id="PS50014">
    <property type="entry name" value="BROMODOMAIN_2"/>
    <property type="match status" value="1"/>
</dbReference>
<feature type="region of interest" description="Disordered" evidence="3">
    <location>
        <begin position="1"/>
        <end position="28"/>
    </location>
</feature>
<sequence length="569" mass="61418">MSGKGKRRSARLLKLEEQKNDDDDTAAAAADSGPAAVCLLDPWQIIRNSITGATRGKRKRNDEIQRLQQGEASCSQAADATTRTEKHLANKGFTGQIIEYILDMLELRDMHELFAMPDDIQIVDYAERVNRPGDFATLRQKNTDGMYKTLEQFENDVYMVFQKAMSINSQDTVPYKEATSLLEQAKQVFVSLKSNQMYSEPELLAWRQKHLDAAGPSKPAREQGANNDDVHAAAAAAATPAQQRPSVTPAKKKAVVAEKRPQVIKAGNASADKSRAKPRAPREGKTTPGTGKRARKAPATAEASGGARVAKRRLTYDEETDRGRGTTTPATPAKIRERHATLLYHPQVQGHTYQDSLRRFVRHAGLKARVAAEFRSLECETRARQHSPSTPQSSSYWSGLSGGGAFSPGTSAGGGYYRSYYPGPSSPATAATSSSAGGAPQPPECKLETDGLLRLVMLVGTPAFLERAKQAFGDLTRREGSCSKEEEEQQQRAAAGAGDEAKAIVAVTAGPAQRSTGGASDQGPVDFGPFAPPKLVPGRLGFGQFAGTSGRPFKLKPPPSKFPGRKKRE</sequence>
<feature type="domain" description="Bromo" evidence="4">
    <location>
        <begin position="117"/>
        <end position="175"/>
    </location>
</feature>
<reference evidence="5 6" key="1">
    <citation type="journal article" date="2010" name="Nature">
        <title>Genome sequencing and analysis of the model grass Brachypodium distachyon.</title>
        <authorList>
            <consortium name="International Brachypodium Initiative"/>
        </authorList>
    </citation>
    <scope>NUCLEOTIDE SEQUENCE [LARGE SCALE GENOMIC DNA]</scope>
    <source>
        <strain evidence="5">Bd21</strain>
        <strain evidence="6">cv. Bd21</strain>
    </source>
</reference>
<evidence type="ECO:0000259" key="4">
    <source>
        <dbReference type="PROSITE" id="PS50014"/>
    </source>
</evidence>
<evidence type="ECO:0000256" key="1">
    <source>
        <dbReference type="ARBA" id="ARBA00023117"/>
    </source>
</evidence>
<dbReference type="HOGENOM" id="CLU_520125_0_0_1"/>
<feature type="compositionally biased region" description="Low complexity" evidence="3">
    <location>
        <begin position="424"/>
        <end position="439"/>
    </location>
</feature>
<dbReference type="OrthoDB" id="21449at2759"/>
<protein>
    <recommendedName>
        <fullName evidence="4">Bromo domain-containing protein</fullName>
    </recommendedName>
</protein>
<dbReference type="InterPro" id="IPR036427">
    <property type="entry name" value="Bromodomain-like_sf"/>
</dbReference>
<dbReference type="Gene3D" id="1.20.920.10">
    <property type="entry name" value="Bromodomain-like"/>
    <property type="match status" value="1"/>
</dbReference>
<dbReference type="RefSeq" id="XP_010228674.2">
    <property type="nucleotide sequence ID" value="XM_010230372.3"/>
</dbReference>
<evidence type="ECO:0000313" key="5">
    <source>
        <dbReference type="EMBL" id="PNT77476.1"/>
    </source>
</evidence>